<dbReference type="EMBL" id="VSRR010080888">
    <property type="protein sequence ID" value="MPC89388.1"/>
    <property type="molecule type" value="Genomic_DNA"/>
</dbReference>
<evidence type="ECO:0000313" key="2">
    <source>
        <dbReference type="Proteomes" id="UP000324222"/>
    </source>
</evidence>
<protein>
    <submittedName>
        <fullName evidence="1">Uncharacterized protein</fullName>
    </submittedName>
</protein>
<accession>A0A5B7J8Y2</accession>
<evidence type="ECO:0000313" key="1">
    <source>
        <dbReference type="EMBL" id="MPC89388.1"/>
    </source>
</evidence>
<proteinExistence type="predicted"/>
<dbReference type="Proteomes" id="UP000324222">
    <property type="component" value="Unassembled WGS sequence"/>
</dbReference>
<name>A0A5B7J8Y2_PORTR</name>
<organism evidence="1 2">
    <name type="scientific">Portunus trituberculatus</name>
    <name type="common">Swimming crab</name>
    <name type="synonym">Neptunus trituberculatus</name>
    <dbReference type="NCBI Taxonomy" id="210409"/>
    <lineage>
        <taxon>Eukaryota</taxon>
        <taxon>Metazoa</taxon>
        <taxon>Ecdysozoa</taxon>
        <taxon>Arthropoda</taxon>
        <taxon>Crustacea</taxon>
        <taxon>Multicrustacea</taxon>
        <taxon>Malacostraca</taxon>
        <taxon>Eumalacostraca</taxon>
        <taxon>Eucarida</taxon>
        <taxon>Decapoda</taxon>
        <taxon>Pleocyemata</taxon>
        <taxon>Brachyura</taxon>
        <taxon>Eubrachyura</taxon>
        <taxon>Portunoidea</taxon>
        <taxon>Portunidae</taxon>
        <taxon>Portuninae</taxon>
        <taxon>Portunus</taxon>
    </lineage>
</organism>
<gene>
    <name evidence="1" type="ORF">E2C01_084332</name>
</gene>
<dbReference type="AlphaFoldDB" id="A0A5B7J8Y2"/>
<reference evidence="1 2" key="1">
    <citation type="submission" date="2019-05" db="EMBL/GenBank/DDBJ databases">
        <title>Another draft genome of Portunus trituberculatus and its Hox gene families provides insights of decapod evolution.</title>
        <authorList>
            <person name="Jeong J.-H."/>
            <person name="Song I."/>
            <person name="Kim S."/>
            <person name="Choi T."/>
            <person name="Kim D."/>
            <person name="Ryu S."/>
            <person name="Kim W."/>
        </authorList>
    </citation>
    <scope>NUCLEOTIDE SEQUENCE [LARGE SCALE GENOMIC DNA]</scope>
    <source>
        <tissue evidence="1">Muscle</tissue>
    </source>
</reference>
<keyword evidence="2" id="KW-1185">Reference proteome</keyword>
<comment type="caution">
    <text evidence="1">The sequence shown here is derived from an EMBL/GenBank/DDBJ whole genome shotgun (WGS) entry which is preliminary data.</text>
</comment>
<sequence length="76" mass="8682">MWLYTSPTFTCQVSPTSLHFSRPDLTQIPLPDSSNCSLLRLHTSLILPSFSHLHTRPYLTFLASRLPVNTPFNPRN</sequence>